<evidence type="ECO:0000313" key="1">
    <source>
        <dbReference type="EMBL" id="WSB09449.1"/>
    </source>
</evidence>
<dbReference type="Proteomes" id="UP001356428">
    <property type="component" value="Chromosome"/>
</dbReference>
<keyword evidence="2" id="KW-1185">Reference proteome</keyword>
<name>A0ABZ1EZJ4_9ACTN</name>
<evidence type="ECO:0000313" key="2">
    <source>
        <dbReference type="Proteomes" id="UP001356428"/>
    </source>
</evidence>
<proteinExistence type="predicted"/>
<protein>
    <submittedName>
        <fullName evidence="1">Uncharacterized protein</fullName>
    </submittedName>
</protein>
<sequence length="153" mass="16869">MSDSALLEAFEQHERSSKDFYLNVGPADIGGGPAPWDSAVFAEQLRRDVEAVLSLTFDVSRGTVDPTGGYTSWYESAERSVSLQVSDPEEGDPFPFDKVPAWLIIRSRSEEAATWELAAGLYRDLCSLSTYLVLAETKHGDLITANFDVGDDW</sequence>
<dbReference type="RefSeq" id="WP_326704291.1">
    <property type="nucleotide sequence ID" value="NZ_CP108861.1"/>
</dbReference>
<reference evidence="1 2" key="1">
    <citation type="submission" date="2022-10" db="EMBL/GenBank/DDBJ databases">
        <title>The complete genomes of actinobacterial strains from the NBC collection.</title>
        <authorList>
            <person name="Joergensen T.S."/>
            <person name="Alvarez Arevalo M."/>
            <person name="Sterndorff E.B."/>
            <person name="Faurdal D."/>
            <person name="Vuksanovic O."/>
            <person name="Mourched A.-S."/>
            <person name="Charusanti P."/>
            <person name="Shaw S."/>
            <person name="Blin K."/>
            <person name="Weber T."/>
        </authorList>
    </citation>
    <scope>NUCLEOTIDE SEQUENCE [LARGE SCALE GENOMIC DNA]</scope>
    <source>
        <strain evidence="1 2">NBC 01792</strain>
    </source>
</reference>
<accession>A0ABZ1EZJ4</accession>
<dbReference type="EMBL" id="CP109083">
    <property type="protein sequence ID" value="WSB09449.1"/>
    <property type="molecule type" value="Genomic_DNA"/>
</dbReference>
<organism evidence="1 2">
    <name type="scientific">Streptomyces cyaneofuscatus</name>
    <dbReference type="NCBI Taxonomy" id="66883"/>
    <lineage>
        <taxon>Bacteria</taxon>
        <taxon>Bacillati</taxon>
        <taxon>Actinomycetota</taxon>
        <taxon>Actinomycetes</taxon>
        <taxon>Kitasatosporales</taxon>
        <taxon>Streptomycetaceae</taxon>
        <taxon>Streptomyces</taxon>
    </lineage>
</organism>
<gene>
    <name evidence="1" type="ORF">OG849_20545</name>
</gene>